<keyword evidence="2" id="KW-1185">Reference proteome</keyword>
<feature type="region of interest" description="Disordered" evidence="1">
    <location>
        <begin position="1"/>
        <end position="22"/>
    </location>
</feature>
<name>A0A7I4XUQ0_HAECO</name>
<proteinExistence type="predicted"/>
<dbReference type="AlphaFoldDB" id="A0A7I4XUQ0"/>
<sequence length="50" mass="5378">MFLTKMHAKTSTSRQSVVPLEPDEHGYGIVNQILAAELTTSSLTTSMTPG</sequence>
<protein>
    <submittedName>
        <fullName evidence="3">Uncharacterized protein</fullName>
    </submittedName>
</protein>
<accession>A0A7I4XUQ0</accession>
<reference evidence="3" key="1">
    <citation type="submission" date="2020-12" db="UniProtKB">
        <authorList>
            <consortium name="WormBaseParasite"/>
        </authorList>
    </citation>
    <scope>IDENTIFICATION</scope>
    <source>
        <strain evidence="3">MHco3</strain>
    </source>
</reference>
<dbReference type="Proteomes" id="UP000025227">
    <property type="component" value="Unplaced"/>
</dbReference>
<organism evidence="2 3">
    <name type="scientific">Haemonchus contortus</name>
    <name type="common">Barber pole worm</name>
    <dbReference type="NCBI Taxonomy" id="6289"/>
    <lineage>
        <taxon>Eukaryota</taxon>
        <taxon>Metazoa</taxon>
        <taxon>Ecdysozoa</taxon>
        <taxon>Nematoda</taxon>
        <taxon>Chromadorea</taxon>
        <taxon>Rhabditida</taxon>
        <taxon>Rhabditina</taxon>
        <taxon>Rhabditomorpha</taxon>
        <taxon>Strongyloidea</taxon>
        <taxon>Trichostrongylidae</taxon>
        <taxon>Haemonchus</taxon>
    </lineage>
</organism>
<evidence type="ECO:0000256" key="1">
    <source>
        <dbReference type="SAM" id="MobiDB-lite"/>
    </source>
</evidence>
<evidence type="ECO:0000313" key="3">
    <source>
        <dbReference type="WBParaSite" id="HCON_00006905-00001"/>
    </source>
</evidence>
<dbReference type="WBParaSite" id="HCON_00006905-00001">
    <property type="protein sequence ID" value="HCON_00006905-00001"/>
    <property type="gene ID" value="HCON_00006905"/>
</dbReference>
<evidence type="ECO:0000313" key="2">
    <source>
        <dbReference type="Proteomes" id="UP000025227"/>
    </source>
</evidence>